<feature type="coiled-coil region" evidence="1">
    <location>
        <begin position="345"/>
        <end position="462"/>
    </location>
</feature>
<dbReference type="EMBL" id="FWYD01000006">
    <property type="protein sequence ID" value="SMC80108.1"/>
    <property type="molecule type" value="Genomic_DNA"/>
</dbReference>
<protein>
    <submittedName>
        <fullName evidence="3">Uncharacterized protein YhaN</fullName>
    </submittedName>
</protein>
<accession>A0A1W2C5Z5</accession>
<organism evidence="3 4">
    <name type="scientific">Primorskyibacter flagellatus</name>
    <dbReference type="NCBI Taxonomy" id="1387277"/>
    <lineage>
        <taxon>Bacteria</taxon>
        <taxon>Pseudomonadati</taxon>
        <taxon>Pseudomonadota</taxon>
        <taxon>Alphaproteobacteria</taxon>
        <taxon>Rhodobacterales</taxon>
        <taxon>Roseobacteraceae</taxon>
        <taxon>Primorskyibacter</taxon>
    </lineage>
</organism>
<dbReference type="STRING" id="1387277.SAMN06295998_10628"/>
<sequence>MIRLRRLDLELFGQFSGKSYDFGPRLDGVSDFHLIHGPNEAGKTTTMEGFLRLLYGFPLREPYAFQHDRKTLRISGVLDLGDAECELTRLPTRNANLVDAQGKPLPEQVLAAHLGGLGLDDYRNLLCLDDETIERGGEEIASAKGDIGWLLFSAAAGISDLTEVLGSVRDRADALYKKRSSKTRMAELKAELKDIDHRIREEDVTAAAYRSLRQARDRAAQEEAETGEMRAAHASEHAATLAKRDALPVLAEVDGLDAIINAHPGFPDRLDIEPEALVNMLTEQRQAKADQERLTREIEVLEGQRDGVERHPEHLALGAALDDLDDLRSRHATAGKDLPKRRRTLEEVRADMALAARDLDAAEGTDPEALVLAPGALAQLETARDAKRAAMQKAEAARDELARLAERIAGAEAAITSQDEEGAPDIGAVLDRFSVDTLAPRHAAAQQAVAEAERDCAETRDVLLLKGQGFADLPVCPLTSEEAAALAETHAQLCGDLRATEEAIETLEAETADRSIKIDGLAASAALLGDDAARALLERRDALWQSHRKALTEATADSFEAAMRQVDAAAQSRLAHARELGQLRHLEEDAQRAEHRIQKAKTKRDALVANIAQVEGQLTVAARESGIDAHLTPPAFAAWVVRLSEAQAAEQRLARIRAEHANVFDQAARLSKALSAYLDLESPDFETLLAAARSHASEARKLHEAAQNARARLRELHGERKQRQAHLVECEKADETARSVWAETVAENFNGAVQGEALERSFAPLRSLRELDTRRTSIARQIAAMEADQRDFAQAVAALAEASDLSDPLAAFATLRDAADQAEAAEKQHADTLATLRRHCEARDTALRALNAIETKMQDIASAFPKDADTTTLDALRKTVGKAQQVIEAKARRAALLSGLCLTLDVADLSAARSMLDDVTDTSLAAQLMQLNSDGAAIEDRYRDAIATRSAAERDLRAVTGDADIAVLTERKATLELEIQETALAYLELHLGHDLAEEAIRRYRDTHRSGMMKATETAFSELTNGAYTRLMTQPDGTAETLIALDPAGQSKQAQDMSKGTRFQLYLALRAAAYEQLAQQGTVLPFFCDDIFETFDEDRTRAACHVMARIGRTGQAIYLTHHRHVVDIARQVCGDELRVHEI</sequence>
<dbReference type="Proteomes" id="UP000192330">
    <property type="component" value="Unassembled WGS sequence"/>
</dbReference>
<feature type="coiled-coil region" evidence="1">
    <location>
        <begin position="178"/>
        <end position="232"/>
    </location>
</feature>
<dbReference type="OrthoDB" id="9764467at2"/>
<evidence type="ECO:0000256" key="1">
    <source>
        <dbReference type="SAM" id="Coils"/>
    </source>
</evidence>
<feature type="coiled-coil region" evidence="1">
    <location>
        <begin position="284"/>
        <end position="311"/>
    </location>
</feature>
<dbReference type="PANTHER" id="PTHR41259:SF1">
    <property type="entry name" value="DOUBLE-STRAND BREAK REPAIR RAD50 ATPASE, PUTATIVE-RELATED"/>
    <property type="match status" value="1"/>
</dbReference>
<dbReference type="Gene3D" id="3.40.50.300">
    <property type="entry name" value="P-loop containing nucleotide triphosphate hydrolases"/>
    <property type="match status" value="2"/>
</dbReference>
<keyword evidence="4" id="KW-1185">Reference proteome</keyword>
<evidence type="ECO:0000259" key="2">
    <source>
        <dbReference type="Pfam" id="PF13514"/>
    </source>
</evidence>
<keyword evidence="1" id="KW-0175">Coiled coil</keyword>
<dbReference type="RefSeq" id="WP_084352933.1">
    <property type="nucleotide sequence ID" value="NZ_FWYD01000006.1"/>
</dbReference>
<dbReference type="AlphaFoldDB" id="A0A1W2C5Z5"/>
<dbReference type="PANTHER" id="PTHR41259">
    <property type="entry name" value="DOUBLE-STRAND BREAK REPAIR RAD50 ATPASE, PUTATIVE-RELATED"/>
    <property type="match status" value="1"/>
</dbReference>
<gene>
    <name evidence="3" type="ORF">SAMN06295998_10628</name>
</gene>
<proteinExistence type="predicted"/>
<dbReference type="InterPro" id="IPR038734">
    <property type="entry name" value="YhaN_AAA"/>
</dbReference>
<evidence type="ECO:0000313" key="4">
    <source>
        <dbReference type="Proteomes" id="UP000192330"/>
    </source>
</evidence>
<evidence type="ECO:0000313" key="3">
    <source>
        <dbReference type="EMBL" id="SMC80108.1"/>
    </source>
</evidence>
<feature type="coiled-coil region" evidence="1">
    <location>
        <begin position="576"/>
        <end position="617"/>
    </location>
</feature>
<name>A0A1W2C5Z5_9RHOB</name>
<dbReference type="Pfam" id="PF13514">
    <property type="entry name" value="AAA_27"/>
    <property type="match status" value="1"/>
</dbReference>
<dbReference type="InterPro" id="IPR027417">
    <property type="entry name" value="P-loop_NTPase"/>
</dbReference>
<feature type="domain" description="YhaN AAA" evidence="2">
    <location>
        <begin position="3"/>
        <end position="208"/>
    </location>
</feature>
<dbReference type="SUPFAM" id="SSF52540">
    <property type="entry name" value="P-loop containing nucleoside triphosphate hydrolases"/>
    <property type="match status" value="1"/>
</dbReference>
<reference evidence="3 4" key="1">
    <citation type="submission" date="2017-04" db="EMBL/GenBank/DDBJ databases">
        <authorList>
            <person name="Afonso C.L."/>
            <person name="Miller P.J."/>
            <person name="Scott M.A."/>
            <person name="Spackman E."/>
            <person name="Goraichik I."/>
            <person name="Dimitrov K.M."/>
            <person name="Suarez D.L."/>
            <person name="Swayne D.E."/>
        </authorList>
    </citation>
    <scope>NUCLEOTIDE SEQUENCE [LARGE SCALE GENOMIC DNA]</scope>
    <source>
        <strain evidence="3 4">CGMCC 1.12644</strain>
    </source>
</reference>